<dbReference type="PANTHER" id="PTHR48048:SF76">
    <property type="entry name" value="UDP-GLYCOSYLTRANSFERASE 708D1-LIKE"/>
    <property type="match status" value="1"/>
</dbReference>
<gene>
    <name evidence="3" type="primary">UGT</name>
</gene>
<evidence type="ECO:0000313" key="3">
    <source>
        <dbReference type="EMBL" id="AUG71563.1"/>
    </source>
</evidence>
<dbReference type="PANTHER" id="PTHR48048">
    <property type="entry name" value="GLYCOSYLTRANSFERASE"/>
    <property type="match status" value="1"/>
</dbReference>
<dbReference type="EMBL" id="KY273100">
    <property type="protein sequence ID" value="AUG71563.1"/>
    <property type="molecule type" value="mRNA"/>
</dbReference>
<keyword evidence="3" id="KW-0808">Transferase</keyword>
<reference evidence="3" key="1">
    <citation type="journal article" date="2017" name="Mol. Breed.">
        <title>Development of a molecular marker tightly linked to the C locus conferring a white bulb color in onion (Allium cepa L.) using bulked segregant analysis and RNA-Seq.</title>
        <authorList>
            <person name="Baek G."/>
            <person name="Kim C.W."/>
            <person name="Kim S."/>
        </authorList>
    </citation>
    <scope>NUCLEOTIDE SEQUENCE</scope>
</reference>
<protein>
    <submittedName>
        <fullName evidence="3">UDP-glycosyltransferase</fullName>
    </submittedName>
</protein>
<dbReference type="InterPro" id="IPR050481">
    <property type="entry name" value="UDP-glycosyltransf_plant"/>
</dbReference>
<sequence length="237" mass="25604">MSGSNNDPKPTHFILISSAGMGHLAPFCRIAAALSTHGCTVTFVAAQPTVSNAESLHLSNLIASYPSIRLLNLTLAPLPAAQYPPTLDPFYRRVEAIRRSAHFLPTVLNSIPDPPVSAAIVDIMLISAFVPVTKCLNLPSYVMFTSSLSMLSLFVYFPDYLALNSEVGDVEIPGVVTVKKSSLPPPLLDPTDLFRIQFIENGAMIRNTDGVLVNSFQALEHLDLSAALNLPPIYQVC</sequence>
<keyword evidence="2" id="KW-0328">Glycosyltransferase</keyword>
<evidence type="ECO:0000256" key="2">
    <source>
        <dbReference type="ARBA" id="ARBA00022676"/>
    </source>
</evidence>
<dbReference type="SUPFAM" id="SSF53756">
    <property type="entry name" value="UDP-Glycosyltransferase/glycogen phosphorylase"/>
    <property type="match status" value="1"/>
</dbReference>
<organism evidence="3">
    <name type="scientific">Allium cepa</name>
    <name type="common">Onion</name>
    <dbReference type="NCBI Taxonomy" id="4679"/>
    <lineage>
        <taxon>Eukaryota</taxon>
        <taxon>Viridiplantae</taxon>
        <taxon>Streptophyta</taxon>
        <taxon>Embryophyta</taxon>
        <taxon>Tracheophyta</taxon>
        <taxon>Spermatophyta</taxon>
        <taxon>Magnoliopsida</taxon>
        <taxon>Liliopsida</taxon>
        <taxon>Asparagales</taxon>
        <taxon>Amaryllidaceae</taxon>
        <taxon>Allioideae</taxon>
        <taxon>Allieae</taxon>
        <taxon>Allium</taxon>
    </lineage>
</organism>
<dbReference type="Gene3D" id="3.40.50.2000">
    <property type="entry name" value="Glycogen Phosphorylase B"/>
    <property type="match status" value="1"/>
</dbReference>
<dbReference type="GO" id="GO:0035251">
    <property type="term" value="F:UDP-glucosyltransferase activity"/>
    <property type="evidence" value="ECO:0007669"/>
    <property type="project" value="InterPro"/>
</dbReference>
<evidence type="ECO:0000256" key="1">
    <source>
        <dbReference type="ARBA" id="ARBA00009995"/>
    </source>
</evidence>
<proteinExistence type="evidence at transcript level"/>
<dbReference type="AlphaFoldDB" id="A0A2H5AHW2"/>
<name>A0A2H5AHW2_ALLCE</name>
<accession>A0A2H5AHW2</accession>
<comment type="similarity">
    <text evidence="1">Belongs to the UDP-glycosyltransferase family.</text>
</comment>